<comment type="caution">
    <text evidence="1">The sequence shown here is derived from an EMBL/GenBank/DDBJ whole genome shotgun (WGS) entry which is preliminary data.</text>
</comment>
<gene>
    <name evidence="1" type="ORF">IDH41_25165</name>
</gene>
<sequence>MAKQRSKRRTIAILLAALLAALLLVSFLSPELTIRRDILFRLHPI</sequence>
<name>A0A927CPN5_9BACL</name>
<dbReference type="RefSeq" id="WP_190866061.1">
    <property type="nucleotide sequence ID" value="NZ_JACXIY010000037.1"/>
</dbReference>
<proteinExistence type="predicted"/>
<evidence type="ECO:0000313" key="2">
    <source>
        <dbReference type="Proteomes" id="UP000632125"/>
    </source>
</evidence>
<evidence type="ECO:0000313" key="1">
    <source>
        <dbReference type="EMBL" id="MBD2871874.1"/>
    </source>
</evidence>
<dbReference type="EMBL" id="JACXIY010000037">
    <property type="protein sequence ID" value="MBD2871874.1"/>
    <property type="molecule type" value="Genomic_DNA"/>
</dbReference>
<organism evidence="1 2">
    <name type="scientific">Paenibacillus arenilitoris</name>
    <dbReference type="NCBI Taxonomy" id="2772299"/>
    <lineage>
        <taxon>Bacteria</taxon>
        <taxon>Bacillati</taxon>
        <taxon>Bacillota</taxon>
        <taxon>Bacilli</taxon>
        <taxon>Bacillales</taxon>
        <taxon>Paenibacillaceae</taxon>
        <taxon>Paenibacillus</taxon>
    </lineage>
</organism>
<reference evidence="1" key="1">
    <citation type="submission" date="2020-09" db="EMBL/GenBank/DDBJ databases">
        <title>A novel bacterium of genus Paenibacillus, isolated from South China Sea.</title>
        <authorList>
            <person name="Huang H."/>
            <person name="Mo K."/>
            <person name="Hu Y."/>
        </authorList>
    </citation>
    <scope>NUCLEOTIDE SEQUENCE</scope>
    <source>
        <strain evidence="1">IB182493</strain>
    </source>
</reference>
<dbReference type="AlphaFoldDB" id="A0A927CPN5"/>
<keyword evidence="2" id="KW-1185">Reference proteome</keyword>
<accession>A0A927CPN5</accession>
<protein>
    <submittedName>
        <fullName evidence="1">Uncharacterized protein</fullName>
    </submittedName>
</protein>
<dbReference type="Proteomes" id="UP000632125">
    <property type="component" value="Unassembled WGS sequence"/>
</dbReference>